<dbReference type="OrthoDB" id="10533412at2759"/>
<feature type="region of interest" description="Disordered" evidence="1">
    <location>
        <begin position="26"/>
        <end position="108"/>
    </location>
</feature>
<name>A0A6J1S6M5_FRAOC</name>
<dbReference type="KEGG" id="foc:113204087"/>
<dbReference type="Proteomes" id="UP000504606">
    <property type="component" value="Unplaced"/>
</dbReference>
<dbReference type="GeneID" id="113204087"/>
<feature type="signal peptide" evidence="2">
    <location>
        <begin position="1"/>
        <end position="18"/>
    </location>
</feature>
<protein>
    <submittedName>
        <fullName evidence="4">Uncharacterized protein LOC113204087</fullName>
    </submittedName>
</protein>
<gene>
    <name evidence="4" type="primary">LOC113204087</name>
</gene>
<feature type="compositionally biased region" description="Basic residues" evidence="1">
    <location>
        <begin position="64"/>
        <end position="75"/>
    </location>
</feature>
<evidence type="ECO:0000313" key="4">
    <source>
        <dbReference type="RefSeq" id="XP_026274875.1"/>
    </source>
</evidence>
<feature type="compositionally biased region" description="Basic and acidic residues" evidence="1">
    <location>
        <begin position="31"/>
        <end position="51"/>
    </location>
</feature>
<keyword evidence="3" id="KW-1185">Reference proteome</keyword>
<dbReference type="RefSeq" id="XP_026274875.1">
    <property type="nucleotide sequence ID" value="XM_026419090.2"/>
</dbReference>
<keyword evidence="2" id="KW-0732">Signal</keyword>
<evidence type="ECO:0000313" key="3">
    <source>
        <dbReference type="Proteomes" id="UP000504606"/>
    </source>
</evidence>
<sequence length="138" mass="15198">MWVPVFLAAACLATLVAAAPSPAPQLPPELPMEHETAAQDPKSKGMLESRIRRLSVGQHYTIQQKHRKSVAKPHAGRLTAASTDPMHAASQDPDGTADPTLEGPDVGERIIRVPKRRNPTGCRYYQRTDVLGQCRNRW</sequence>
<evidence type="ECO:0000256" key="1">
    <source>
        <dbReference type="SAM" id="MobiDB-lite"/>
    </source>
</evidence>
<evidence type="ECO:0000256" key="2">
    <source>
        <dbReference type="SAM" id="SignalP"/>
    </source>
</evidence>
<organism evidence="3 4">
    <name type="scientific">Frankliniella occidentalis</name>
    <name type="common">Western flower thrips</name>
    <name type="synonym">Euthrips occidentalis</name>
    <dbReference type="NCBI Taxonomy" id="133901"/>
    <lineage>
        <taxon>Eukaryota</taxon>
        <taxon>Metazoa</taxon>
        <taxon>Ecdysozoa</taxon>
        <taxon>Arthropoda</taxon>
        <taxon>Hexapoda</taxon>
        <taxon>Insecta</taxon>
        <taxon>Pterygota</taxon>
        <taxon>Neoptera</taxon>
        <taxon>Paraneoptera</taxon>
        <taxon>Thysanoptera</taxon>
        <taxon>Terebrantia</taxon>
        <taxon>Thripoidea</taxon>
        <taxon>Thripidae</taxon>
        <taxon>Frankliniella</taxon>
    </lineage>
</organism>
<feature type="chain" id="PRO_5026747013" evidence="2">
    <location>
        <begin position="19"/>
        <end position="138"/>
    </location>
</feature>
<proteinExistence type="predicted"/>
<accession>A0A6J1S6M5</accession>
<reference evidence="4" key="1">
    <citation type="submission" date="2025-08" db="UniProtKB">
        <authorList>
            <consortium name="RefSeq"/>
        </authorList>
    </citation>
    <scope>IDENTIFICATION</scope>
    <source>
        <tissue evidence="4">Whole organism</tissue>
    </source>
</reference>
<dbReference type="AlphaFoldDB" id="A0A6J1S6M5"/>